<keyword evidence="2" id="KW-0808">Transferase</keyword>
<dbReference type="InterPro" id="IPR013656">
    <property type="entry name" value="PAS_4"/>
</dbReference>
<dbReference type="SUPFAM" id="SSF55781">
    <property type="entry name" value="GAF domain-like"/>
    <property type="match status" value="2"/>
</dbReference>
<feature type="domain" description="Histidine kinase" evidence="8">
    <location>
        <begin position="693"/>
        <end position="912"/>
    </location>
</feature>
<reference evidence="11" key="1">
    <citation type="submission" date="2019-10" db="EMBL/GenBank/DDBJ databases">
        <title>Metagenomic sequencing of thiosulfate-disproportionating enrichment culture.</title>
        <authorList>
            <person name="Umezawa K."/>
            <person name="Kojima H."/>
            <person name="Fukui M."/>
        </authorList>
    </citation>
    <scope>NUCLEOTIDE SEQUENCE</scope>
    <source>
        <strain evidence="11">45J</strain>
    </source>
</reference>
<dbReference type="InterPro" id="IPR003018">
    <property type="entry name" value="GAF"/>
</dbReference>
<keyword evidence="1" id="KW-0597">Phosphoprotein</keyword>
<dbReference type="Pfam" id="PF13185">
    <property type="entry name" value="GAF_2"/>
    <property type="match status" value="1"/>
</dbReference>
<dbReference type="InterPro" id="IPR036097">
    <property type="entry name" value="HisK_dim/P_sf"/>
</dbReference>
<dbReference type="SMART" id="SM00086">
    <property type="entry name" value="PAC"/>
    <property type="match status" value="1"/>
</dbReference>
<dbReference type="Gene3D" id="3.30.565.10">
    <property type="entry name" value="Histidine kinase-like ATPase, C-terminal domain"/>
    <property type="match status" value="1"/>
</dbReference>
<keyword evidence="7" id="KW-0175">Coiled coil</keyword>
<evidence type="ECO:0000313" key="11">
    <source>
        <dbReference type="EMBL" id="GER93513.1"/>
    </source>
</evidence>
<dbReference type="AlphaFoldDB" id="A0A5J4L178"/>
<feature type="domain" description="PAC" evidence="10">
    <location>
        <begin position="299"/>
        <end position="351"/>
    </location>
</feature>
<dbReference type="SUPFAM" id="SSF55874">
    <property type="entry name" value="ATPase domain of HSP90 chaperone/DNA topoisomerase II/histidine kinase"/>
    <property type="match status" value="1"/>
</dbReference>
<dbReference type="InterPro" id="IPR000700">
    <property type="entry name" value="PAS-assoc_C"/>
</dbReference>
<dbReference type="InterPro" id="IPR036890">
    <property type="entry name" value="HATPase_C_sf"/>
</dbReference>
<dbReference type="InterPro" id="IPR003594">
    <property type="entry name" value="HATPase_dom"/>
</dbReference>
<dbReference type="InterPro" id="IPR001610">
    <property type="entry name" value="PAC"/>
</dbReference>
<dbReference type="NCBIfam" id="TIGR00229">
    <property type="entry name" value="sensory_box"/>
    <property type="match status" value="2"/>
</dbReference>
<dbReference type="Pfam" id="PF08448">
    <property type="entry name" value="PAS_4"/>
    <property type="match status" value="1"/>
</dbReference>
<dbReference type="Gene3D" id="3.30.450.20">
    <property type="entry name" value="PAS domain"/>
    <property type="match status" value="2"/>
</dbReference>
<evidence type="ECO:0000256" key="6">
    <source>
        <dbReference type="ARBA" id="ARBA00023012"/>
    </source>
</evidence>
<dbReference type="InterPro" id="IPR003661">
    <property type="entry name" value="HisK_dim/P_dom"/>
</dbReference>
<keyword evidence="5" id="KW-0067">ATP-binding</keyword>
<name>A0A5J4L178_9ZZZZ</name>
<sequence>MTEGALGATDMQDISMESFLGTDREVLKKLQETVERNIELYKITKEQLNRITVIYELTKAIISIGDFDELLRKISEDATKLFNATGCMIRLIEGDELKIRASFGFPEDVKDAITVRIGEGIAGKAALEGKTILAKNPEEFGAIAPNIKIQTAICTPLKIGSQIIGTFGIFDKMLPDGNIVSFTQDDIITLEGLASIVAIVIDKSILYENALRQEREAIEAKNRIEELKDYLQGLIENSADAIVTSDLKGIVTSWNIGAEKIYGYKKQEAIGMFLPFIPDFLVETEKSYTERVKRGETLKDIETVRRTKDGRLIDVSLTLSPIKDSNGNVIGVSGIARDITEKKRIEKELLRKNNELSRLFFISSAMRGTLELDKLLRMVLTAVTMGDGLGFNRAMLFLLDDNKNLLKGAMGVGPSSHEEAWQIWSRLSMEHKNLHSLINEIDDSPLRKDSFIDRLCCGIEISLDEDTILTRAVKEKKAFNVTDVHSEPLSDPVLIQQLGTMAYAVVPLISRDRVIGILWVDNLFSRRPITEHDMEFLKGFTDQIASAIENARLFEHVAQAEQELENIFESISDYLYVTDINFTVRKVNKAVVELLNRPVDEIVGKKSFEVFRDVSEQWSLCAYKEEIKGTVTQELFDPKTGKTYLISCSPVLNKSRDVIGSVHLIKDITEMKVLREKVASAQRMAALGEMAAKVAHEIRNPLLSIGGFARRLEKRLDGDLKENARIIVNEVQRLEGILNDTLSFVKSARLNKKLVDINEIIDGIINLMEPTVYDRGNALIKEIEYPVEAFIDYDRIKEAVLNIVNNANQATDNGSIMIRAYVRKTYSDSETDLFEHRREKKEAVIEVEDTGCGIRKEDIDRVFDPFFTTRPTGTGLGLSITKRIIEEHGGKIEVESVWGKGTKFKIYLPLEEE</sequence>
<dbReference type="CDD" id="cd00130">
    <property type="entry name" value="PAS"/>
    <property type="match status" value="2"/>
</dbReference>
<dbReference type="SMART" id="SM00065">
    <property type="entry name" value="GAF"/>
    <property type="match status" value="2"/>
</dbReference>
<keyword evidence="3" id="KW-0547">Nucleotide-binding</keyword>
<dbReference type="GO" id="GO:0000155">
    <property type="term" value="F:phosphorelay sensor kinase activity"/>
    <property type="evidence" value="ECO:0007669"/>
    <property type="project" value="InterPro"/>
</dbReference>
<protein>
    <recommendedName>
        <fullName evidence="12">Histidine kinase</fullName>
    </recommendedName>
</protein>
<dbReference type="EMBL" id="BLAB01000001">
    <property type="protein sequence ID" value="GER93513.1"/>
    <property type="molecule type" value="Genomic_DNA"/>
</dbReference>
<keyword evidence="4" id="KW-0418">Kinase</keyword>
<comment type="caution">
    <text evidence="11">The sequence shown here is derived from an EMBL/GenBank/DDBJ whole genome shotgun (WGS) entry which is preliminary data.</text>
</comment>
<feature type="domain" description="PAS" evidence="9">
    <location>
        <begin position="560"/>
        <end position="605"/>
    </location>
</feature>
<dbReference type="Pfam" id="PF00989">
    <property type="entry name" value="PAS"/>
    <property type="match status" value="1"/>
</dbReference>
<dbReference type="SUPFAM" id="SSF55785">
    <property type="entry name" value="PYP-like sensor domain (PAS domain)"/>
    <property type="match status" value="2"/>
</dbReference>
<dbReference type="InterPro" id="IPR000014">
    <property type="entry name" value="PAS"/>
</dbReference>
<dbReference type="InterPro" id="IPR029016">
    <property type="entry name" value="GAF-like_dom_sf"/>
</dbReference>
<evidence type="ECO:0000256" key="5">
    <source>
        <dbReference type="ARBA" id="ARBA00022840"/>
    </source>
</evidence>
<organism evidence="11">
    <name type="scientific">hot springs metagenome</name>
    <dbReference type="NCBI Taxonomy" id="433727"/>
    <lineage>
        <taxon>unclassified sequences</taxon>
        <taxon>metagenomes</taxon>
        <taxon>ecological metagenomes</taxon>
    </lineage>
</organism>
<dbReference type="PROSITE" id="PS50109">
    <property type="entry name" value="HIS_KIN"/>
    <property type="match status" value="1"/>
</dbReference>
<evidence type="ECO:0000256" key="2">
    <source>
        <dbReference type="ARBA" id="ARBA00022679"/>
    </source>
</evidence>
<dbReference type="PROSITE" id="PS50113">
    <property type="entry name" value="PAC"/>
    <property type="match status" value="1"/>
</dbReference>
<dbReference type="SMART" id="SM00091">
    <property type="entry name" value="PAS"/>
    <property type="match status" value="2"/>
</dbReference>
<feature type="coiled-coil region" evidence="7">
    <location>
        <begin position="207"/>
        <end position="237"/>
    </location>
</feature>
<dbReference type="SMART" id="SM00388">
    <property type="entry name" value="HisKA"/>
    <property type="match status" value="1"/>
</dbReference>
<evidence type="ECO:0000256" key="7">
    <source>
        <dbReference type="SAM" id="Coils"/>
    </source>
</evidence>
<evidence type="ECO:0000259" key="8">
    <source>
        <dbReference type="PROSITE" id="PS50109"/>
    </source>
</evidence>
<accession>A0A5J4L178</accession>
<dbReference type="SMART" id="SM00387">
    <property type="entry name" value="HATPase_c"/>
    <property type="match status" value="1"/>
</dbReference>
<dbReference type="Pfam" id="PF00512">
    <property type="entry name" value="HisKA"/>
    <property type="match status" value="1"/>
</dbReference>
<dbReference type="InterPro" id="IPR013767">
    <property type="entry name" value="PAS_fold"/>
</dbReference>
<evidence type="ECO:0000256" key="1">
    <source>
        <dbReference type="ARBA" id="ARBA00022553"/>
    </source>
</evidence>
<dbReference type="PRINTS" id="PR00344">
    <property type="entry name" value="BCTRLSENSOR"/>
</dbReference>
<dbReference type="CDD" id="cd00082">
    <property type="entry name" value="HisKA"/>
    <property type="match status" value="1"/>
</dbReference>
<evidence type="ECO:0000256" key="4">
    <source>
        <dbReference type="ARBA" id="ARBA00022777"/>
    </source>
</evidence>
<gene>
    <name evidence="11" type="ORF">A45J_1259</name>
</gene>
<dbReference type="GO" id="GO:0006355">
    <property type="term" value="P:regulation of DNA-templated transcription"/>
    <property type="evidence" value="ECO:0007669"/>
    <property type="project" value="InterPro"/>
</dbReference>
<dbReference type="InterPro" id="IPR004358">
    <property type="entry name" value="Sig_transdc_His_kin-like_C"/>
</dbReference>
<evidence type="ECO:0008006" key="12">
    <source>
        <dbReference type="Google" id="ProtNLM"/>
    </source>
</evidence>
<dbReference type="Pfam" id="PF01590">
    <property type="entry name" value="GAF"/>
    <property type="match status" value="1"/>
</dbReference>
<evidence type="ECO:0000259" key="9">
    <source>
        <dbReference type="PROSITE" id="PS50112"/>
    </source>
</evidence>
<evidence type="ECO:0000256" key="3">
    <source>
        <dbReference type="ARBA" id="ARBA00022741"/>
    </source>
</evidence>
<dbReference type="Gene3D" id="3.30.450.40">
    <property type="match status" value="3"/>
</dbReference>
<proteinExistence type="predicted"/>
<dbReference type="PROSITE" id="PS50112">
    <property type="entry name" value="PAS"/>
    <property type="match status" value="2"/>
</dbReference>
<dbReference type="SUPFAM" id="SSF47384">
    <property type="entry name" value="Homodimeric domain of signal transducing histidine kinase"/>
    <property type="match status" value="1"/>
</dbReference>
<evidence type="ECO:0000259" key="10">
    <source>
        <dbReference type="PROSITE" id="PS50113"/>
    </source>
</evidence>
<dbReference type="InterPro" id="IPR035965">
    <property type="entry name" value="PAS-like_dom_sf"/>
</dbReference>
<dbReference type="InterPro" id="IPR005467">
    <property type="entry name" value="His_kinase_dom"/>
</dbReference>
<feature type="domain" description="PAS" evidence="9">
    <location>
        <begin position="227"/>
        <end position="271"/>
    </location>
</feature>
<dbReference type="Pfam" id="PF02518">
    <property type="entry name" value="HATPase_c"/>
    <property type="match status" value="1"/>
</dbReference>
<dbReference type="PANTHER" id="PTHR43065:SF10">
    <property type="entry name" value="PEROXIDE STRESS-ACTIVATED HISTIDINE KINASE MAK3"/>
    <property type="match status" value="1"/>
</dbReference>
<dbReference type="Gene3D" id="1.10.287.130">
    <property type="match status" value="1"/>
</dbReference>
<keyword evidence="6" id="KW-0902">Two-component regulatory system</keyword>
<dbReference type="GO" id="GO:0005524">
    <property type="term" value="F:ATP binding"/>
    <property type="evidence" value="ECO:0007669"/>
    <property type="project" value="UniProtKB-KW"/>
</dbReference>
<dbReference type="PANTHER" id="PTHR43065">
    <property type="entry name" value="SENSOR HISTIDINE KINASE"/>
    <property type="match status" value="1"/>
</dbReference>